<reference evidence="2" key="1">
    <citation type="journal article" date="2020" name="Stud. Mycol.">
        <title>101 Dothideomycetes genomes: a test case for predicting lifestyles and emergence of pathogens.</title>
        <authorList>
            <person name="Haridas S."/>
            <person name="Albert R."/>
            <person name="Binder M."/>
            <person name="Bloem J."/>
            <person name="Labutti K."/>
            <person name="Salamov A."/>
            <person name="Andreopoulos B."/>
            <person name="Baker S."/>
            <person name="Barry K."/>
            <person name="Bills G."/>
            <person name="Bluhm B."/>
            <person name="Cannon C."/>
            <person name="Castanera R."/>
            <person name="Culley D."/>
            <person name="Daum C."/>
            <person name="Ezra D."/>
            <person name="Gonzalez J."/>
            <person name="Henrissat B."/>
            <person name="Kuo A."/>
            <person name="Liang C."/>
            <person name="Lipzen A."/>
            <person name="Lutzoni F."/>
            <person name="Magnuson J."/>
            <person name="Mondo S."/>
            <person name="Nolan M."/>
            <person name="Ohm R."/>
            <person name="Pangilinan J."/>
            <person name="Park H.-J."/>
            <person name="Ramirez L."/>
            <person name="Alfaro M."/>
            <person name="Sun H."/>
            <person name="Tritt A."/>
            <person name="Yoshinaga Y."/>
            <person name="Zwiers L.-H."/>
            <person name="Turgeon B."/>
            <person name="Goodwin S."/>
            <person name="Spatafora J."/>
            <person name="Crous P."/>
            <person name="Grigoriev I."/>
        </authorList>
    </citation>
    <scope>NUCLEOTIDE SEQUENCE</scope>
    <source>
        <strain evidence="2">ATCC 16933</strain>
    </source>
</reference>
<dbReference type="InterPro" id="IPR000719">
    <property type="entry name" value="Prot_kinase_dom"/>
</dbReference>
<name>A0A6A6NM74_9PEZI</name>
<dbReference type="GO" id="GO:0004674">
    <property type="term" value="F:protein serine/threonine kinase activity"/>
    <property type="evidence" value="ECO:0007669"/>
    <property type="project" value="TreeGrafter"/>
</dbReference>
<dbReference type="Pfam" id="PF00069">
    <property type="entry name" value="Pkinase"/>
    <property type="match status" value="1"/>
</dbReference>
<evidence type="ECO:0000313" key="3">
    <source>
        <dbReference type="Proteomes" id="UP000799766"/>
    </source>
</evidence>
<dbReference type="GO" id="GO:0005524">
    <property type="term" value="F:ATP binding"/>
    <property type="evidence" value="ECO:0007669"/>
    <property type="project" value="InterPro"/>
</dbReference>
<accession>A0A6A6NM74</accession>
<dbReference type="EMBL" id="MU001709">
    <property type="protein sequence ID" value="KAF2452444.1"/>
    <property type="molecule type" value="Genomic_DNA"/>
</dbReference>
<gene>
    <name evidence="2" type="ORF">BDY21DRAFT_359187</name>
</gene>
<keyword evidence="2" id="KW-0418">Kinase</keyword>
<feature type="domain" description="Protein kinase" evidence="1">
    <location>
        <begin position="1"/>
        <end position="269"/>
    </location>
</feature>
<dbReference type="GO" id="GO:0005737">
    <property type="term" value="C:cytoplasm"/>
    <property type="evidence" value="ECO:0007669"/>
    <property type="project" value="TreeGrafter"/>
</dbReference>
<evidence type="ECO:0000259" key="1">
    <source>
        <dbReference type="PROSITE" id="PS50011"/>
    </source>
</evidence>
<dbReference type="InterPro" id="IPR011009">
    <property type="entry name" value="Kinase-like_dom_sf"/>
</dbReference>
<dbReference type="Gene3D" id="1.10.510.10">
    <property type="entry name" value="Transferase(Phosphotransferase) domain 1"/>
    <property type="match status" value="1"/>
</dbReference>
<dbReference type="InterPro" id="IPR053235">
    <property type="entry name" value="Ser_Thr_kinase"/>
</dbReference>
<dbReference type="OrthoDB" id="1668230at2759"/>
<dbReference type="PANTHER" id="PTHR24361">
    <property type="entry name" value="MITOGEN-ACTIVATED KINASE KINASE KINASE"/>
    <property type="match status" value="1"/>
</dbReference>
<evidence type="ECO:0000313" key="2">
    <source>
        <dbReference type="EMBL" id="KAF2452444.1"/>
    </source>
</evidence>
<keyword evidence="2" id="KW-0808">Transferase</keyword>
<dbReference type="PROSITE" id="PS50011">
    <property type="entry name" value="PROTEIN_KINASE_DOM"/>
    <property type="match status" value="1"/>
</dbReference>
<dbReference type="SUPFAM" id="SSF56112">
    <property type="entry name" value="Protein kinase-like (PK-like)"/>
    <property type="match status" value="1"/>
</dbReference>
<organism evidence="2 3">
    <name type="scientific">Lineolata rhizophorae</name>
    <dbReference type="NCBI Taxonomy" id="578093"/>
    <lineage>
        <taxon>Eukaryota</taxon>
        <taxon>Fungi</taxon>
        <taxon>Dikarya</taxon>
        <taxon>Ascomycota</taxon>
        <taxon>Pezizomycotina</taxon>
        <taxon>Dothideomycetes</taxon>
        <taxon>Dothideomycetes incertae sedis</taxon>
        <taxon>Lineolatales</taxon>
        <taxon>Lineolataceae</taxon>
        <taxon>Lineolata</taxon>
    </lineage>
</organism>
<keyword evidence="3" id="KW-1185">Reference proteome</keyword>
<dbReference type="AlphaFoldDB" id="A0A6A6NM74"/>
<protein>
    <submittedName>
        <fullName evidence="2">Kinase-like domain-containing protein</fullName>
    </submittedName>
</protein>
<sequence>MPLSTQPQRELLMVGMSAKTYRIGNTVRKECHILGNDKGITEQNIEACKMEADVYLILGSHPLITKCLSIGLEKEYIELEYYPNGNLKEYIREHWASITETNLKRWTYQMIRSVAYIHSKGVRHSDLRLDQWLLDACLNARLSDFNASGFDNQPDLGLKGRPAQGLEAPSHCLPRDAGADNTVKSDLFALGSSLYELVAGQTPYEGLSNEFIESLFEKGKFPSTEGLPLRDIIMGCWKAKFSSAKDILDYGKNVFRSKETKETYETREK</sequence>
<dbReference type="Proteomes" id="UP000799766">
    <property type="component" value="Unassembled WGS sequence"/>
</dbReference>
<dbReference type="CDD" id="cd00180">
    <property type="entry name" value="PKc"/>
    <property type="match status" value="1"/>
</dbReference>
<proteinExistence type="predicted"/>